<dbReference type="AlphaFoldDB" id="A0A5B6VJ70"/>
<dbReference type="SUPFAM" id="SSF81338">
    <property type="entry name" value="Aquaporin-like"/>
    <property type="match status" value="1"/>
</dbReference>
<evidence type="ECO:0000256" key="3">
    <source>
        <dbReference type="ARBA" id="ARBA00022554"/>
    </source>
</evidence>
<dbReference type="Pfam" id="PF00230">
    <property type="entry name" value="MIP"/>
    <property type="match status" value="1"/>
</dbReference>
<keyword evidence="4 9" id="KW-0812">Transmembrane</keyword>
<organism evidence="11 12">
    <name type="scientific">Gossypium australe</name>
    <dbReference type="NCBI Taxonomy" id="47621"/>
    <lineage>
        <taxon>Eukaryota</taxon>
        <taxon>Viridiplantae</taxon>
        <taxon>Streptophyta</taxon>
        <taxon>Embryophyta</taxon>
        <taxon>Tracheophyta</taxon>
        <taxon>Spermatophyta</taxon>
        <taxon>Magnoliopsida</taxon>
        <taxon>eudicotyledons</taxon>
        <taxon>Gunneridae</taxon>
        <taxon>Pentapetalae</taxon>
        <taxon>rosids</taxon>
        <taxon>malvids</taxon>
        <taxon>Malvales</taxon>
        <taxon>Malvaceae</taxon>
        <taxon>Malvoideae</taxon>
        <taxon>Gossypium</taxon>
    </lineage>
</organism>
<comment type="similarity">
    <text evidence="8">Belongs to the MIP/aquaporin (TC 1.A.8) family. TIP (TC 1.A.8.10) subfamily.</text>
</comment>
<evidence type="ECO:0000256" key="4">
    <source>
        <dbReference type="ARBA" id="ARBA00022692"/>
    </source>
</evidence>
<evidence type="ECO:0000256" key="1">
    <source>
        <dbReference type="ARBA" id="ARBA00004128"/>
    </source>
</evidence>
<sequence>MVKLAFGSFGDSFSVRSLKAYLAEFITTLLFVFIGVGSTIAYGKLTADAPLDLAGLVAIAVAHAFALFVGVSIVVNISGGHLNPAVTFGLAVGGNITILTVIFYWIAQYFGSIIACILLQFFTNGLIWNNFTITIKISKLFLN</sequence>
<dbReference type="InterPro" id="IPR000425">
    <property type="entry name" value="MIP"/>
</dbReference>
<keyword evidence="6 10" id="KW-1133">Transmembrane helix</keyword>
<dbReference type="PROSITE" id="PS00221">
    <property type="entry name" value="MIP"/>
    <property type="match status" value="1"/>
</dbReference>
<dbReference type="PANTHER" id="PTHR45665:SF37">
    <property type="entry name" value="AQUAPORIN TIP2-3-RELATED"/>
    <property type="match status" value="1"/>
</dbReference>
<dbReference type="GO" id="GO:0009705">
    <property type="term" value="C:plant-type vacuole membrane"/>
    <property type="evidence" value="ECO:0007669"/>
    <property type="project" value="TreeGrafter"/>
</dbReference>
<dbReference type="EMBL" id="SMMG02000006">
    <property type="protein sequence ID" value="KAA3469088.1"/>
    <property type="molecule type" value="Genomic_DNA"/>
</dbReference>
<keyword evidence="5" id="KW-0677">Repeat</keyword>
<feature type="transmembrane region" description="Helical" evidence="10">
    <location>
        <begin position="112"/>
        <end position="131"/>
    </location>
</feature>
<feature type="transmembrane region" description="Helical" evidence="10">
    <location>
        <begin position="87"/>
        <end position="106"/>
    </location>
</feature>
<keyword evidence="3" id="KW-0926">Vacuole</keyword>
<accession>A0A5B6VJ70</accession>
<dbReference type="InterPro" id="IPR022357">
    <property type="entry name" value="MIP_CS"/>
</dbReference>
<feature type="transmembrane region" description="Helical" evidence="10">
    <location>
        <begin position="21"/>
        <end position="41"/>
    </location>
</feature>
<evidence type="ECO:0000256" key="9">
    <source>
        <dbReference type="RuleBase" id="RU000477"/>
    </source>
</evidence>
<proteinExistence type="inferred from homology"/>
<feature type="transmembrane region" description="Helical" evidence="10">
    <location>
        <begin position="53"/>
        <end position="75"/>
    </location>
</feature>
<evidence type="ECO:0000313" key="11">
    <source>
        <dbReference type="EMBL" id="KAA3469088.1"/>
    </source>
</evidence>
<evidence type="ECO:0000256" key="7">
    <source>
        <dbReference type="ARBA" id="ARBA00023136"/>
    </source>
</evidence>
<keyword evidence="2 9" id="KW-0813">Transport</keyword>
<dbReference type="OrthoDB" id="1735909at2759"/>
<dbReference type="InterPro" id="IPR023271">
    <property type="entry name" value="Aquaporin-like"/>
</dbReference>
<dbReference type="PANTHER" id="PTHR45665">
    <property type="entry name" value="AQUAPORIN-8"/>
    <property type="match status" value="1"/>
</dbReference>
<evidence type="ECO:0000313" key="12">
    <source>
        <dbReference type="Proteomes" id="UP000325315"/>
    </source>
</evidence>
<comment type="caution">
    <text evidence="11">The sequence shown here is derived from an EMBL/GenBank/DDBJ whole genome shotgun (WGS) entry which is preliminary data.</text>
</comment>
<keyword evidence="7 10" id="KW-0472">Membrane</keyword>
<evidence type="ECO:0000256" key="10">
    <source>
        <dbReference type="SAM" id="Phobius"/>
    </source>
</evidence>
<evidence type="ECO:0000256" key="5">
    <source>
        <dbReference type="ARBA" id="ARBA00022737"/>
    </source>
</evidence>
<evidence type="ECO:0000256" key="2">
    <source>
        <dbReference type="ARBA" id="ARBA00022448"/>
    </source>
</evidence>
<evidence type="ECO:0000256" key="6">
    <source>
        <dbReference type="ARBA" id="ARBA00022989"/>
    </source>
</evidence>
<gene>
    <name evidence="11" type="ORF">EPI10_014916</name>
</gene>
<keyword evidence="12" id="KW-1185">Reference proteome</keyword>
<dbReference type="InterPro" id="IPR034294">
    <property type="entry name" value="Aquaporin_transptr"/>
</dbReference>
<dbReference type="GO" id="GO:0015250">
    <property type="term" value="F:water channel activity"/>
    <property type="evidence" value="ECO:0007669"/>
    <property type="project" value="TreeGrafter"/>
</dbReference>
<dbReference type="Proteomes" id="UP000325315">
    <property type="component" value="Unassembled WGS sequence"/>
</dbReference>
<name>A0A5B6VJ70_9ROSI</name>
<protein>
    <submittedName>
        <fullName evidence="11">Putative aquaporin TIP-type</fullName>
    </submittedName>
</protein>
<evidence type="ECO:0000256" key="8">
    <source>
        <dbReference type="ARBA" id="ARBA00038477"/>
    </source>
</evidence>
<dbReference type="PRINTS" id="PR00783">
    <property type="entry name" value="MINTRINSICP"/>
</dbReference>
<comment type="subcellular location">
    <subcellularLocation>
        <location evidence="1">Vacuole membrane</location>
        <topology evidence="1">Multi-pass membrane protein</topology>
    </subcellularLocation>
</comment>
<dbReference type="Gene3D" id="1.20.1080.10">
    <property type="entry name" value="Glycerol uptake facilitator protein"/>
    <property type="match status" value="1"/>
</dbReference>
<reference evidence="12" key="1">
    <citation type="journal article" date="2019" name="Plant Biotechnol. J.">
        <title>Genome sequencing of the Australian wild diploid species Gossypium australe highlights disease resistance and delayed gland morphogenesis.</title>
        <authorList>
            <person name="Cai Y."/>
            <person name="Cai X."/>
            <person name="Wang Q."/>
            <person name="Wang P."/>
            <person name="Zhang Y."/>
            <person name="Cai C."/>
            <person name="Xu Y."/>
            <person name="Wang K."/>
            <person name="Zhou Z."/>
            <person name="Wang C."/>
            <person name="Geng S."/>
            <person name="Li B."/>
            <person name="Dong Q."/>
            <person name="Hou Y."/>
            <person name="Wang H."/>
            <person name="Ai P."/>
            <person name="Liu Z."/>
            <person name="Yi F."/>
            <person name="Sun M."/>
            <person name="An G."/>
            <person name="Cheng J."/>
            <person name="Zhang Y."/>
            <person name="Shi Q."/>
            <person name="Xie Y."/>
            <person name="Shi X."/>
            <person name="Chang Y."/>
            <person name="Huang F."/>
            <person name="Chen Y."/>
            <person name="Hong S."/>
            <person name="Mi L."/>
            <person name="Sun Q."/>
            <person name="Zhang L."/>
            <person name="Zhou B."/>
            <person name="Peng R."/>
            <person name="Zhang X."/>
            <person name="Liu F."/>
        </authorList>
    </citation>
    <scope>NUCLEOTIDE SEQUENCE [LARGE SCALE GENOMIC DNA]</scope>
    <source>
        <strain evidence="12">cv. PA1801</strain>
    </source>
</reference>